<dbReference type="Pfam" id="PF07352">
    <property type="entry name" value="Phage_Mu_Gam"/>
    <property type="match status" value="1"/>
</dbReference>
<reference evidence="1" key="1">
    <citation type="submission" date="2014-07" db="EMBL/GenBank/DDBJ databases">
        <authorList>
            <person name="Hornung V.Bastian."/>
        </authorList>
    </citation>
    <scope>NUCLEOTIDE SEQUENCE</scope>
    <source>
        <strain evidence="1">PCE-S</strain>
    </source>
</reference>
<dbReference type="EMBL" id="LK996017">
    <property type="protein sequence ID" value="CDX01262.1"/>
    <property type="molecule type" value="Genomic_DNA"/>
</dbReference>
<dbReference type="AlphaFoldDB" id="A0A098AYS7"/>
<name>A0A098AYS7_DESHA</name>
<proteinExistence type="predicted"/>
<sequence>MNELQWLEMEEVEEILNGDESAGEVDTLKQRFKIDNINSLNWALRKIASINASLAEEEALFQSELDRITTWIGNRRDSAARSREFFESLITEYATEQRKKDPKFKASTPYGKISFRKQPPQWEYNDELLVKYLDDNKYDDLVRVKKEPIKAEVKKRFVASEGKLIDQDSGEVIPGVTITERGEKLDIKVEG</sequence>
<dbReference type="GO" id="GO:0042262">
    <property type="term" value="P:DNA protection"/>
    <property type="evidence" value="ECO:0007669"/>
    <property type="project" value="InterPro"/>
</dbReference>
<dbReference type="RefSeq" id="WP_208925437.1">
    <property type="nucleotide sequence ID" value="NZ_LK996017.1"/>
</dbReference>
<dbReference type="GO" id="GO:0003690">
    <property type="term" value="F:double-stranded DNA binding"/>
    <property type="evidence" value="ECO:0007669"/>
    <property type="project" value="InterPro"/>
</dbReference>
<dbReference type="SUPFAM" id="SSF161266">
    <property type="entry name" value="Gam-like"/>
    <property type="match status" value="1"/>
</dbReference>
<organism evidence="1">
    <name type="scientific">Desulfitobacterium hafniense</name>
    <name type="common">Desulfitobacterium frappieri</name>
    <dbReference type="NCBI Taxonomy" id="49338"/>
    <lineage>
        <taxon>Bacteria</taxon>
        <taxon>Bacillati</taxon>
        <taxon>Bacillota</taxon>
        <taxon>Clostridia</taxon>
        <taxon>Eubacteriales</taxon>
        <taxon>Desulfitobacteriaceae</taxon>
        <taxon>Desulfitobacterium</taxon>
    </lineage>
</organism>
<protein>
    <submittedName>
        <fullName evidence="1">Bacteriophage Mu Gam like protein</fullName>
    </submittedName>
</protein>
<dbReference type="PATRIC" id="fig|49338.4.peg.1484"/>
<gene>
    <name evidence="1" type="ORF">DPCES_1375</name>
</gene>
<accession>A0A098AYS7</accession>
<dbReference type="InterPro" id="IPR009951">
    <property type="entry name" value="Host-nuc_inhib_Gam"/>
</dbReference>
<evidence type="ECO:0000313" key="1">
    <source>
        <dbReference type="EMBL" id="CDX01262.1"/>
    </source>
</evidence>